<organism evidence="2 3">
    <name type="scientific">Actinomadura miaoliensis</name>
    <dbReference type="NCBI Taxonomy" id="430685"/>
    <lineage>
        <taxon>Bacteria</taxon>
        <taxon>Bacillati</taxon>
        <taxon>Actinomycetota</taxon>
        <taxon>Actinomycetes</taxon>
        <taxon>Streptosporangiales</taxon>
        <taxon>Thermomonosporaceae</taxon>
        <taxon>Actinomadura</taxon>
    </lineage>
</organism>
<dbReference type="Proteomes" id="UP001500683">
    <property type="component" value="Unassembled WGS sequence"/>
</dbReference>
<keyword evidence="3" id="KW-1185">Reference proteome</keyword>
<evidence type="ECO:0008006" key="4">
    <source>
        <dbReference type="Google" id="ProtNLM"/>
    </source>
</evidence>
<accession>A0ABP7WZ08</accession>
<evidence type="ECO:0000313" key="2">
    <source>
        <dbReference type="EMBL" id="GAA4099584.1"/>
    </source>
</evidence>
<dbReference type="EMBL" id="BAAAZG010000059">
    <property type="protein sequence ID" value="GAA4099584.1"/>
    <property type="molecule type" value="Genomic_DNA"/>
</dbReference>
<dbReference type="SUPFAM" id="SSF52540">
    <property type="entry name" value="P-loop containing nucleoside triphosphate hydrolases"/>
    <property type="match status" value="1"/>
</dbReference>
<proteinExistence type="predicted"/>
<evidence type="ECO:0000313" key="3">
    <source>
        <dbReference type="Proteomes" id="UP001500683"/>
    </source>
</evidence>
<dbReference type="RefSeq" id="WP_344957242.1">
    <property type="nucleotide sequence ID" value="NZ_BAAAZG010000059.1"/>
</dbReference>
<reference evidence="3" key="1">
    <citation type="journal article" date="2019" name="Int. J. Syst. Evol. Microbiol.">
        <title>The Global Catalogue of Microorganisms (GCM) 10K type strain sequencing project: providing services to taxonomists for standard genome sequencing and annotation.</title>
        <authorList>
            <consortium name="The Broad Institute Genomics Platform"/>
            <consortium name="The Broad Institute Genome Sequencing Center for Infectious Disease"/>
            <person name="Wu L."/>
            <person name="Ma J."/>
        </authorList>
    </citation>
    <scope>NUCLEOTIDE SEQUENCE [LARGE SCALE GENOMIC DNA]</scope>
    <source>
        <strain evidence="3">JCM 16702</strain>
    </source>
</reference>
<name>A0ABP7WZ08_9ACTN</name>
<dbReference type="Gene3D" id="3.40.50.300">
    <property type="entry name" value="P-loop containing nucleotide triphosphate hydrolases"/>
    <property type="match status" value="1"/>
</dbReference>
<gene>
    <name evidence="2" type="ORF">GCM10022214_75760</name>
</gene>
<feature type="region of interest" description="Disordered" evidence="1">
    <location>
        <begin position="423"/>
        <end position="451"/>
    </location>
</feature>
<dbReference type="InterPro" id="IPR027417">
    <property type="entry name" value="P-loop_NTPase"/>
</dbReference>
<protein>
    <recommendedName>
        <fullName evidence="4">Sulfotransferase family protein</fullName>
    </recommendedName>
</protein>
<feature type="compositionally biased region" description="Low complexity" evidence="1">
    <location>
        <begin position="426"/>
        <end position="443"/>
    </location>
</feature>
<sequence length="451" mass="49878">MAPTPSGSVRSGDRPVVFLHVGAAKSGTTYLQTVLWHNRERLRAEGVLYPGRDFAAHVRAAFDLRRTFFRGATDPTVRGAWRELVDAARDWPGTTIISQELFAPTHPRWVAQALADLEFAEVHVLFTARDLGRQIPAHWQEDVKNRFTWSFDEFVDALSRPDWENFEAARLFWGLQDPVAVLARWGARLPPERVHVVTLPRPGAPRDLLWLRFCEAVGLNPAACDLSATFANPSLGLAETQFLRLLNEGLEDRVGWHVFNDEVKLFLAQEVLTRRPSPIKIKLPGEHLPWAVERAVETVEALRAARYRVVGDLYELIPGYETPPGAPPAPHPDAPRWAEAADVGTDAVAALLGRLLDRERQAAATPGGDATVRERLDELSADTAALGDLTARMVRDAAPLTTRAARGMRRYPAVRRLGGAYRRIQARTGARPDATAAPDAPAAPDDRADSE</sequence>
<comment type="caution">
    <text evidence="2">The sequence shown here is derived from an EMBL/GenBank/DDBJ whole genome shotgun (WGS) entry which is preliminary data.</text>
</comment>
<evidence type="ECO:0000256" key="1">
    <source>
        <dbReference type="SAM" id="MobiDB-lite"/>
    </source>
</evidence>